<organism evidence="1 2">
    <name type="scientific">Candidatus Dojkabacteria bacterium</name>
    <dbReference type="NCBI Taxonomy" id="2099670"/>
    <lineage>
        <taxon>Bacteria</taxon>
        <taxon>Candidatus Dojkabacteria</taxon>
    </lineage>
</organism>
<dbReference type="EMBL" id="SSDS01000072">
    <property type="protein sequence ID" value="TXG76495.1"/>
    <property type="molecule type" value="Genomic_DNA"/>
</dbReference>
<sequence length="65" mass="7447">MTIEYDRPEYTGIDPREIEAEAMALRPVPAVEKTVGRKEPIVVYDVKLAEAWAGWNDIMRGRERG</sequence>
<name>A0A5C7J4S3_9BACT</name>
<accession>A0A5C7J4S3</accession>
<proteinExistence type="predicted"/>
<dbReference type="Proteomes" id="UP000321026">
    <property type="component" value="Unassembled WGS sequence"/>
</dbReference>
<evidence type="ECO:0000313" key="2">
    <source>
        <dbReference type="Proteomes" id="UP000321026"/>
    </source>
</evidence>
<dbReference type="AlphaFoldDB" id="A0A5C7J4S3"/>
<comment type="caution">
    <text evidence="1">The sequence shown here is derived from an EMBL/GenBank/DDBJ whole genome shotgun (WGS) entry which is preliminary data.</text>
</comment>
<evidence type="ECO:0000313" key="1">
    <source>
        <dbReference type="EMBL" id="TXG76495.1"/>
    </source>
</evidence>
<gene>
    <name evidence="1" type="ORF">E6Q11_04520</name>
</gene>
<protein>
    <submittedName>
        <fullName evidence="1">Uncharacterized protein</fullName>
    </submittedName>
</protein>
<reference evidence="1 2" key="1">
    <citation type="submission" date="2018-09" db="EMBL/GenBank/DDBJ databases">
        <title>Metagenome Assembled Genomes from an Advanced Water Purification Facility.</title>
        <authorList>
            <person name="Stamps B.W."/>
            <person name="Spear J.R."/>
        </authorList>
    </citation>
    <scope>NUCLEOTIDE SEQUENCE [LARGE SCALE GENOMIC DNA]</scope>
    <source>
        <strain evidence="1">Bin_63_2</strain>
    </source>
</reference>